<evidence type="ECO:0000313" key="3">
    <source>
        <dbReference type="Proteomes" id="UP000322873"/>
    </source>
</evidence>
<keyword evidence="3" id="KW-1185">Reference proteome</keyword>
<feature type="region of interest" description="Disordered" evidence="1">
    <location>
        <begin position="57"/>
        <end position="76"/>
    </location>
</feature>
<sequence length="76" mass="8758">MNSILHDLEKSKNSKLRPSLIEPSAHKLAKLLEFHILILKTSEPFFEIFVDQSFSNHQHASKESSPPSAREHQPWP</sequence>
<protein>
    <submittedName>
        <fullName evidence="2">Uncharacterized protein</fullName>
    </submittedName>
</protein>
<dbReference type="Proteomes" id="UP000322873">
    <property type="component" value="Unassembled WGS sequence"/>
</dbReference>
<feature type="compositionally biased region" description="Polar residues" evidence="1">
    <location>
        <begin position="57"/>
        <end position="67"/>
    </location>
</feature>
<accession>A0A5M9JYR0</accession>
<proteinExistence type="predicted"/>
<evidence type="ECO:0000256" key="1">
    <source>
        <dbReference type="SAM" id="MobiDB-lite"/>
    </source>
</evidence>
<dbReference type="AlphaFoldDB" id="A0A5M9JYR0"/>
<dbReference type="EMBL" id="VICG01000004">
    <property type="protein sequence ID" value="KAA8573026.1"/>
    <property type="molecule type" value="Genomic_DNA"/>
</dbReference>
<reference evidence="2 3" key="1">
    <citation type="submission" date="2019-06" db="EMBL/GenBank/DDBJ databases">
        <title>Genome Sequence of the Brown Rot Fungal Pathogen Monilinia fructicola.</title>
        <authorList>
            <person name="De Miccolis Angelini R.M."/>
            <person name="Landi L."/>
            <person name="Abate D."/>
            <person name="Pollastro S."/>
            <person name="Romanazzi G."/>
            <person name="Faretra F."/>
        </authorList>
    </citation>
    <scope>NUCLEOTIDE SEQUENCE [LARGE SCALE GENOMIC DNA]</scope>
    <source>
        <strain evidence="2 3">Mfrc123</strain>
    </source>
</reference>
<organism evidence="2 3">
    <name type="scientific">Monilinia fructicola</name>
    <name type="common">Brown rot fungus</name>
    <name type="synonym">Ciboria fructicola</name>
    <dbReference type="NCBI Taxonomy" id="38448"/>
    <lineage>
        <taxon>Eukaryota</taxon>
        <taxon>Fungi</taxon>
        <taxon>Dikarya</taxon>
        <taxon>Ascomycota</taxon>
        <taxon>Pezizomycotina</taxon>
        <taxon>Leotiomycetes</taxon>
        <taxon>Helotiales</taxon>
        <taxon>Sclerotiniaceae</taxon>
        <taxon>Monilinia</taxon>
    </lineage>
</organism>
<name>A0A5M9JYR0_MONFR</name>
<evidence type="ECO:0000313" key="2">
    <source>
        <dbReference type="EMBL" id="KAA8573026.1"/>
    </source>
</evidence>
<gene>
    <name evidence="2" type="ORF">EYC84_003568</name>
</gene>
<comment type="caution">
    <text evidence="2">The sequence shown here is derived from an EMBL/GenBank/DDBJ whole genome shotgun (WGS) entry which is preliminary data.</text>
</comment>